<organism evidence="1 2">
    <name type="scientific">Veronia nyctiphanis</name>
    <dbReference type="NCBI Taxonomy" id="1278244"/>
    <lineage>
        <taxon>Bacteria</taxon>
        <taxon>Pseudomonadati</taxon>
        <taxon>Pseudomonadota</taxon>
        <taxon>Gammaproteobacteria</taxon>
        <taxon>Vibrionales</taxon>
        <taxon>Vibrionaceae</taxon>
        <taxon>Veronia</taxon>
    </lineage>
</organism>
<proteinExistence type="predicted"/>
<gene>
    <name evidence="1" type="ORF">CS022_12770</name>
</gene>
<name>A0A4Q0YPI3_9GAMM</name>
<evidence type="ECO:0000313" key="2">
    <source>
        <dbReference type="Proteomes" id="UP000290287"/>
    </source>
</evidence>
<comment type="caution">
    <text evidence="1">The sequence shown here is derived from an EMBL/GenBank/DDBJ whole genome shotgun (WGS) entry which is preliminary data.</text>
</comment>
<dbReference type="OrthoDB" id="6195578at2"/>
<dbReference type="InterPro" id="IPR021806">
    <property type="entry name" value="DUF3379"/>
</dbReference>
<evidence type="ECO:0000313" key="1">
    <source>
        <dbReference type="EMBL" id="RXJ72947.1"/>
    </source>
</evidence>
<reference evidence="1 2" key="1">
    <citation type="submission" date="2017-10" db="EMBL/GenBank/DDBJ databases">
        <title>Nyctiphanis sp. nov., isolated from the stomach of the euphausiid Nyctiphanes simplex (Hansen, 1911) in the Gulf of California.</title>
        <authorList>
            <person name="Gomez-Gil B."/>
            <person name="Aguilar-Mendez M."/>
            <person name="Lopez-Cortes A."/>
            <person name="Gomez-Gutierrez J."/>
            <person name="Roque A."/>
            <person name="Lang E."/>
            <person name="Gonzalez-Castillo A."/>
        </authorList>
    </citation>
    <scope>NUCLEOTIDE SEQUENCE [LARGE SCALE GENOMIC DNA]</scope>
    <source>
        <strain evidence="1 2">CAIM 600</strain>
    </source>
</reference>
<dbReference type="Proteomes" id="UP000290287">
    <property type="component" value="Unassembled WGS sequence"/>
</dbReference>
<evidence type="ECO:0008006" key="3">
    <source>
        <dbReference type="Google" id="ProtNLM"/>
    </source>
</evidence>
<accession>A0A4Q0YPI3</accession>
<sequence>MDELEFRRRILGNPQDDSPDVLEMRKASPSNEKLVRELEQLDAMIDETLRVDIPEDLADKIIFKQSSELERENRKPKFHMSIAASVAFVFGIVLGQFNWSEAPANIAQQATSNVAKSINSLGQVALKHYYDESPFTNVADEKATLKQVNLKLSPFGQQFKNGFPGRITYVNHCNFGELGPGLHVVMQTDQGESMTFFVVKTIGENTERFSDDKMNVIMKQSDDNRLIVVGQKGSEVEEVAEKLKQNLYSII</sequence>
<protein>
    <recommendedName>
        <fullName evidence="3">DUF3379 domain-containing protein</fullName>
    </recommendedName>
</protein>
<dbReference type="RefSeq" id="WP_129122585.1">
    <property type="nucleotide sequence ID" value="NZ_PEIB01000014.1"/>
</dbReference>
<dbReference type="EMBL" id="PEIB01000014">
    <property type="protein sequence ID" value="RXJ72947.1"/>
    <property type="molecule type" value="Genomic_DNA"/>
</dbReference>
<keyword evidence="2" id="KW-1185">Reference proteome</keyword>
<dbReference type="AlphaFoldDB" id="A0A4Q0YPI3"/>
<dbReference type="Pfam" id="PF11859">
    <property type="entry name" value="DUF3379"/>
    <property type="match status" value="1"/>
</dbReference>